<dbReference type="PANTHER" id="PTHR42718">
    <property type="entry name" value="MAJOR FACILITATOR SUPERFAMILY MULTIDRUG TRANSPORTER MFSC"/>
    <property type="match status" value="1"/>
</dbReference>
<dbReference type="SUPFAM" id="SSF103473">
    <property type="entry name" value="MFS general substrate transporter"/>
    <property type="match status" value="1"/>
</dbReference>
<feature type="domain" description="Major facilitator superfamily (MFS) profile" evidence="9">
    <location>
        <begin position="25"/>
        <end position="476"/>
    </location>
</feature>
<comment type="caution">
    <text evidence="10">The sequence shown here is derived from an EMBL/GenBank/DDBJ whole genome shotgun (WGS) entry which is preliminary data.</text>
</comment>
<comment type="subcellular location">
    <subcellularLocation>
        <location evidence="1">Cell membrane</location>
        <topology evidence="1">Multi-pass membrane protein</topology>
    </subcellularLocation>
</comment>
<evidence type="ECO:0000256" key="2">
    <source>
        <dbReference type="ARBA" id="ARBA00008537"/>
    </source>
</evidence>
<evidence type="ECO:0000256" key="7">
    <source>
        <dbReference type="ARBA" id="ARBA00023136"/>
    </source>
</evidence>
<keyword evidence="7 8" id="KW-0472">Membrane</keyword>
<name>A0A9X4KT26_9BACL</name>
<dbReference type="Gene3D" id="1.20.1250.20">
    <property type="entry name" value="MFS general substrate transporter like domains"/>
    <property type="match status" value="1"/>
</dbReference>
<organism evidence="10 11">
    <name type="scientific">Cohnella ginsengisoli</name>
    <dbReference type="NCBI Taxonomy" id="425004"/>
    <lineage>
        <taxon>Bacteria</taxon>
        <taxon>Bacillati</taxon>
        <taxon>Bacillota</taxon>
        <taxon>Bacilli</taxon>
        <taxon>Bacillales</taxon>
        <taxon>Paenibacillaceae</taxon>
        <taxon>Cohnella</taxon>
    </lineage>
</organism>
<feature type="transmembrane region" description="Helical" evidence="8">
    <location>
        <begin position="149"/>
        <end position="173"/>
    </location>
</feature>
<feature type="transmembrane region" description="Helical" evidence="8">
    <location>
        <begin position="282"/>
        <end position="306"/>
    </location>
</feature>
<dbReference type="InterPro" id="IPR011701">
    <property type="entry name" value="MFS"/>
</dbReference>
<dbReference type="Gene3D" id="1.20.1720.10">
    <property type="entry name" value="Multidrug resistance protein D"/>
    <property type="match status" value="1"/>
</dbReference>
<keyword evidence="6 8" id="KW-1133">Transmembrane helix</keyword>
<feature type="transmembrane region" description="Helical" evidence="8">
    <location>
        <begin position="21"/>
        <end position="38"/>
    </location>
</feature>
<dbReference type="NCBIfam" id="TIGR00711">
    <property type="entry name" value="efflux_EmrB"/>
    <property type="match status" value="1"/>
</dbReference>
<proteinExistence type="inferred from homology"/>
<sequence length="476" mass="50788">MESAQTEARTAKPPKEKIDAGVLRIALILVFGAVASQLDSTMINVAIDKLASDLHSTVSAIQWVVTGYVLTMGLAVPTSGWAIQRFGGKKVYLFSLFIFLVSSVLCSLAWNTGSLIGFRLLQGVGAGLLIPTMQNVLVQSSGGRNLGRLIAIISIPALIGPILGPVVGGLLIQNLDWRWIFYVNIPIMLVAIWLSWRHIPADEPARDKPKLDIAGLLLLSPAFAALIYGISEASTQGGLSHLKASLPLAGGIVLTAAYVVYALRMRQSPLLDLRLFRSRHFLASNVTLFLTGMVMNGAMLLLPLYYQQVRGEGVLETGLLLIPQGLGMLATRSWIGGLADRMGSRNIVLLSLAATAMGTIPFALSGADTNHVLLGVAQFVRGAALNGIFIPIMVSAYAGLSKEQIPHASISTRIFQTIGGAFGSAILATVIDRQLRSAEVSGISAIAHAYQSAFWWSFGFTVLAVIPAFMLSKGKK</sequence>
<feature type="transmembrane region" description="Helical" evidence="8">
    <location>
        <begin position="58"/>
        <end position="79"/>
    </location>
</feature>
<evidence type="ECO:0000256" key="5">
    <source>
        <dbReference type="ARBA" id="ARBA00022692"/>
    </source>
</evidence>
<dbReference type="CDD" id="cd17503">
    <property type="entry name" value="MFS_LmrB_MDR_like"/>
    <property type="match status" value="1"/>
</dbReference>
<comment type="similarity">
    <text evidence="2">Belongs to the major facilitator superfamily. EmrB family.</text>
</comment>
<dbReference type="Proteomes" id="UP001153387">
    <property type="component" value="Unassembled WGS sequence"/>
</dbReference>
<dbReference type="EMBL" id="JAPDHZ010000008">
    <property type="protein sequence ID" value="MDG0795060.1"/>
    <property type="molecule type" value="Genomic_DNA"/>
</dbReference>
<gene>
    <name evidence="10" type="ORF">OMP38_32695</name>
</gene>
<dbReference type="InterPro" id="IPR036259">
    <property type="entry name" value="MFS_trans_sf"/>
</dbReference>
<keyword evidence="5 8" id="KW-0812">Transmembrane</keyword>
<protein>
    <submittedName>
        <fullName evidence="10">Multidrug efflux MFS transporter</fullName>
    </submittedName>
</protein>
<feature type="transmembrane region" description="Helical" evidence="8">
    <location>
        <begin position="211"/>
        <end position="230"/>
    </location>
</feature>
<accession>A0A9X4KT26</accession>
<feature type="transmembrane region" description="Helical" evidence="8">
    <location>
        <begin position="318"/>
        <end position="335"/>
    </location>
</feature>
<evidence type="ECO:0000313" key="11">
    <source>
        <dbReference type="Proteomes" id="UP001153387"/>
    </source>
</evidence>
<dbReference type="AlphaFoldDB" id="A0A9X4KT26"/>
<evidence type="ECO:0000256" key="8">
    <source>
        <dbReference type="SAM" id="Phobius"/>
    </source>
</evidence>
<feature type="transmembrane region" description="Helical" evidence="8">
    <location>
        <begin position="91"/>
        <end position="110"/>
    </location>
</feature>
<feature type="transmembrane region" description="Helical" evidence="8">
    <location>
        <begin position="379"/>
        <end position="400"/>
    </location>
</feature>
<dbReference type="RefSeq" id="WP_277568762.1">
    <property type="nucleotide sequence ID" value="NZ_JAPDHZ010000008.1"/>
</dbReference>
<feature type="transmembrane region" description="Helical" evidence="8">
    <location>
        <begin position="453"/>
        <end position="471"/>
    </location>
</feature>
<dbReference type="InterPro" id="IPR020846">
    <property type="entry name" value="MFS_dom"/>
</dbReference>
<feature type="transmembrane region" description="Helical" evidence="8">
    <location>
        <begin position="412"/>
        <end position="431"/>
    </location>
</feature>
<keyword evidence="4" id="KW-1003">Cell membrane</keyword>
<evidence type="ECO:0000256" key="1">
    <source>
        <dbReference type="ARBA" id="ARBA00004651"/>
    </source>
</evidence>
<keyword evidence="11" id="KW-1185">Reference proteome</keyword>
<evidence type="ECO:0000259" key="9">
    <source>
        <dbReference type="PROSITE" id="PS50850"/>
    </source>
</evidence>
<dbReference type="PANTHER" id="PTHR42718:SF9">
    <property type="entry name" value="MAJOR FACILITATOR SUPERFAMILY MULTIDRUG TRANSPORTER MFSC"/>
    <property type="match status" value="1"/>
</dbReference>
<evidence type="ECO:0000313" key="10">
    <source>
        <dbReference type="EMBL" id="MDG0795060.1"/>
    </source>
</evidence>
<keyword evidence="3" id="KW-0813">Transport</keyword>
<evidence type="ECO:0000256" key="6">
    <source>
        <dbReference type="ARBA" id="ARBA00022989"/>
    </source>
</evidence>
<dbReference type="PROSITE" id="PS50850">
    <property type="entry name" value="MFS"/>
    <property type="match status" value="1"/>
</dbReference>
<dbReference type="InterPro" id="IPR004638">
    <property type="entry name" value="EmrB-like"/>
</dbReference>
<feature type="transmembrane region" description="Helical" evidence="8">
    <location>
        <begin position="242"/>
        <end position="261"/>
    </location>
</feature>
<evidence type="ECO:0000256" key="3">
    <source>
        <dbReference type="ARBA" id="ARBA00022448"/>
    </source>
</evidence>
<feature type="transmembrane region" description="Helical" evidence="8">
    <location>
        <begin position="116"/>
        <end position="137"/>
    </location>
</feature>
<dbReference type="Pfam" id="PF07690">
    <property type="entry name" value="MFS_1"/>
    <property type="match status" value="1"/>
</dbReference>
<evidence type="ECO:0000256" key="4">
    <source>
        <dbReference type="ARBA" id="ARBA00022475"/>
    </source>
</evidence>
<dbReference type="GO" id="GO:0005886">
    <property type="term" value="C:plasma membrane"/>
    <property type="evidence" value="ECO:0007669"/>
    <property type="project" value="UniProtKB-SubCell"/>
</dbReference>
<feature type="transmembrane region" description="Helical" evidence="8">
    <location>
        <begin position="179"/>
        <end position="199"/>
    </location>
</feature>
<dbReference type="GO" id="GO:0022857">
    <property type="term" value="F:transmembrane transporter activity"/>
    <property type="evidence" value="ECO:0007669"/>
    <property type="project" value="InterPro"/>
</dbReference>
<reference evidence="10 11" key="1">
    <citation type="submission" date="2022-10" db="EMBL/GenBank/DDBJ databases">
        <title>Comparative genomic analysis of Cohnella hashimotonis sp. nov., isolated from the International Space Station.</title>
        <authorList>
            <person name="Simpson A."/>
            <person name="Venkateswaran K."/>
        </authorList>
    </citation>
    <scope>NUCLEOTIDE SEQUENCE [LARGE SCALE GENOMIC DNA]</scope>
    <source>
        <strain evidence="10 11">DSM 18997</strain>
    </source>
</reference>
<feature type="transmembrane region" description="Helical" evidence="8">
    <location>
        <begin position="347"/>
        <end position="367"/>
    </location>
</feature>